<dbReference type="PROSITE" id="PS50846">
    <property type="entry name" value="HMA_2"/>
    <property type="match status" value="1"/>
</dbReference>
<dbReference type="SUPFAM" id="SSF55008">
    <property type="entry name" value="HMA, heavy metal-associated domain"/>
    <property type="match status" value="1"/>
</dbReference>
<dbReference type="InterPro" id="IPR017969">
    <property type="entry name" value="Heavy-metal-associated_CS"/>
</dbReference>
<keyword evidence="5" id="KW-1185">Reference proteome</keyword>
<dbReference type="EMBL" id="QOIN01000036">
    <property type="protein sequence ID" value="RCG25536.1"/>
    <property type="molecule type" value="Genomic_DNA"/>
</dbReference>
<evidence type="ECO:0000259" key="3">
    <source>
        <dbReference type="PROSITE" id="PS50846"/>
    </source>
</evidence>
<gene>
    <name evidence="4" type="ORF">DTL70_09135</name>
</gene>
<evidence type="ECO:0000256" key="2">
    <source>
        <dbReference type="SAM" id="MobiDB-lite"/>
    </source>
</evidence>
<accession>A0A367F584</accession>
<feature type="compositionally biased region" description="Gly residues" evidence="2">
    <location>
        <begin position="71"/>
        <end position="81"/>
    </location>
</feature>
<dbReference type="AlphaFoldDB" id="A0A367F584"/>
<protein>
    <submittedName>
        <fullName evidence="4">Copper chaperone</fullName>
    </submittedName>
</protein>
<evidence type="ECO:0000313" key="5">
    <source>
        <dbReference type="Proteomes" id="UP000252914"/>
    </source>
</evidence>
<dbReference type="RefSeq" id="WP_114021365.1">
    <property type="nucleotide sequence ID" value="NZ_JBEYTF010000023.1"/>
</dbReference>
<evidence type="ECO:0000313" key="4">
    <source>
        <dbReference type="EMBL" id="RCG25536.1"/>
    </source>
</evidence>
<comment type="caution">
    <text evidence="4">The sequence shown here is derived from an EMBL/GenBank/DDBJ whole genome shotgun (WGS) entry which is preliminary data.</text>
</comment>
<evidence type="ECO:0000256" key="1">
    <source>
        <dbReference type="ARBA" id="ARBA00022723"/>
    </source>
</evidence>
<dbReference type="GO" id="GO:0046872">
    <property type="term" value="F:metal ion binding"/>
    <property type="evidence" value="ECO:0007669"/>
    <property type="project" value="UniProtKB-KW"/>
</dbReference>
<organism evidence="4 5">
    <name type="scientific">Streptomyces diacarni</name>
    <dbReference type="NCBI Taxonomy" id="2800381"/>
    <lineage>
        <taxon>Bacteria</taxon>
        <taxon>Bacillati</taxon>
        <taxon>Actinomycetota</taxon>
        <taxon>Actinomycetes</taxon>
        <taxon>Kitasatosporales</taxon>
        <taxon>Streptomycetaceae</taxon>
        <taxon>Streptomyces</taxon>
    </lineage>
</organism>
<feature type="region of interest" description="Disordered" evidence="2">
    <location>
        <begin position="68"/>
        <end position="92"/>
    </location>
</feature>
<dbReference type="Gene3D" id="3.30.70.100">
    <property type="match status" value="1"/>
</dbReference>
<dbReference type="CDD" id="cd00371">
    <property type="entry name" value="HMA"/>
    <property type="match status" value="1"/>
</dbReference>
<dbReference type="InterPro" id="IPR036163">
    <property type="entry name" value="HMA_dom_sf"/>
</dbReference>
<dbReference type="Proteomes" id="UP000252914">
    <property type="component" value="Unassembled WGS sequence"/>
</dbReference>
<feature type="domain" description="HMA" evidence="3">
    <location>
        <begin position="2"/>
        <end position="67"/>
    </location>
</feature>
<dbReference type="PROSITE" id="PS01047">
    <property type="entry name" value="HMA_1"/>
    <property type="match status" value="1"/>
</dbReference>
<reference evidence="4 5" key="1">
    <citation type="submission" date="2018-06" db="EMBL/GenBank/DDBJ databases">
        <title>Streptomyces reniochalinae sp. nov. and Streptomyces diacarnus sp. nov. from marine sponges.</title>
        <authorList>
            <person name="Li L."/>
        </authorList>
    </citation>
    <scope>NUCLEOTIDE SEQUENCE [LARGE SCALE GENOMIC DNA]</scope>
    <source>
        <strain evidence="4 5">LHW51701</strain>
    </source>
</reference>
<dbReference type="InterPro" id="IPR006121">
    <property type="entry name" value="HMA_dom"/>
</dbReference>
<dbReference type="Pfam" id="PF00403">
    <property type="entry name" value="HMA"/>
    <property type="match status" value="1"/>
</dbReference>
<name>A0A367F584_9ACTN</name>
<proteinExistence type="predicted"/>
<keyword evidence="1" id="KW-0479">Metal-binding</keyword>
<sequence length="92" mass="9361">MTTRTYTVLGMACGHCAGFVTEELRGVPGVTAVVVDVESDAVTVTSTRALALGEVRAAVDEAGYELAAAEGEGGGEAGEGGEPPPARVRRRQ</sequence>